<dbReference type="STRING" id="437022.CC99x_00025"/>
<protein>
    <submittedName>
        <fullName evidence="1">Uncharacterized protein</fullName>
    </submittedName>
</protein>
<gene>
    <name evidence="1" type="ORF">CC99x_00025</name>
</gene>
<organism evidence="1">
    <name type="scientific">Candidatus Berkiella cookevillensis</name>
    <dbReference type="NCBI Taxonomy" id="437022"/>
    <lineage>
        <taxon>Bacteria</taxon>
        <taxon>Pseudomonadati</taxon>
        <taxon>Pseudomonadota</taxon>
        <taxon>Gammaproteobacteria</taxon>
        <taxon>Candidatus Berkiellales</taxon>
        <taxon>Candidatus Berkiellaceae</taxon>
        <taxon>Candidatus Berkiella</taxon>
    </lineage>
</organism>
<name>A0A0Q9YGW4_9GAMM</name>
<comment type="caution">
    <text evidence="1">The sequence shown here is derived from an EMBL/GenBank/DDBJ whole genome shotgun (WGS) entry which is preliminary data.</text>
</comment>
<proteinExistence type="predicted"/>
<dbReference type="EMBL" id="LKHV01000001">
    <property type="protein sequence ID" value="KRG19804.1"/>
    <property type="molecule type" value="Genomic_DNA"/>
</dbReference>
<sequence>MFVNALFLSGAKRRILPLESKGVAVCGGGILKHRFKKIHLLTLVEPLPLILREDNHSLRSFLK</sequence>
<reference evidence="1" key="1">
    <citation type="submission" date="2015-09" db="EMBL/GenBank/DDBJ databases">
        <title>Draft Genome Sequences of Two Novel Amoeba-resistant Intranuclear Bacteria, Candidatus Berkiella cookevillensis and Candidatus Berkiella aquae.</title>
        <authorList>
            <person name="Mehari Y.T."/>
            <person name="Arivett B.A."/>
            <person name="Farone A.L."/>
            <person name="Gunderson J.H."/>
            <person name="Farone M.B."/>
        </authorList>
    </citation>
    <scope>NUCLEOTIDE SEQUENCE [LARGE SCALE GENOMIC DNA]</scope>
    <source>
        <strain evidence="1">CC99</strain>
    </source>
</reference>
<evidence type="ECO:0000313" key="1">
    <source>
        <dbReference type="EMBL" id="KRG19804.1"/>
    </source>
</evidence>
<dbReference type="AlphaFoldDB" id="A0A0Q9YGW4"/>
<accession>A0A0Q9YGW4</accession>